<dbReference type="SUPFAM" id="SSF56176">
    <property type="entry name" value="FAD-binding/transporter-associated domain-like"/>
    <property type="match status" value="1"/>
</dbReference>
<dbReference type="InterPro" id="IPR006094">
    <property type="entry name" value="Oxid_FAD_bind_N"/>
</dbReference>
<dbReference type="PROSITE" id="PS00862">
    <property type="entry name" value="OX2_COVAL_FAD"/>
    <property type="match status" value="1"/>
</dbReference>
<dbReference type="Gene3D" id="3.30.43.10">
    <property type="entry name" value="Uridine Diphospho-n-acetylenolpyruvylglucosamine Reductase, domain 2"/>
    <property type="match status" value="1"/>
</dbReference>
<evidence type="ECO:0000313" key="9">
    <source>
        <dbReference type="EMBL" id="CAL0320295.1"/>
    </source>
</evidence>
<dbReference type="GO" id="GO:0019139">
    <property type="term" value="F:cytokinin dehydrogenase activity"/>
    <property type="evidence" value="ECO:0007669"/>
    <property type="project" value="UniProtKB-EC"/>
</dbReference>
<evidence type="ECO:0000256" key="6">
    <source>
        <dbReference type="ARBA" id="ARBA00023002"/>
    </source>
</evidence>
<evidence type="ECO:0000256" key="3">
    <source>
        <dbReference type="ARBA" id="ARBA00011928"/>
    </source>
</evidence>
<comment type="cofactor">
    <cofactor evidence="1">
        <name>FAD</name>
        <dbReference type="ChEBI" id="CHEBI:57692"/>
    </cofactor>
</comment>
<name>A0AAV1XGG7_LUPLU</name>
<dbReference type="PANTHER" id="PTHR13878:SF115">
    <property type="entry name" value="CYTOKININ DEHYDROGENASE"/>
    <property type="match status" value="1"/>
</dbReference>
<dbReference type="InterPro" id="IPR015345">
    <property type="entry name" value="Cytokinin_DH_FAD/cytokin-bd"/>
</dbReference>
<dbReference type="InterPro" id="IPR016167">
    <property type="entry name" value="FAD-bd_PCMH_sub1"/>
</dbReference>
<feature type="domain" description="FAD-binding PCMH-type" evidence="8">
    <location>
        <begin position="42"/>
        <end position="219"/>
    </location>
</feature>
<dbReference type="InterPro" id="IPR016164">
    <property type="entry name" value="FAD-linked_Oxase-like_C"/>
</dbReference>
<reference evidence="9 10" key="1">
    <citation type="submission" date="2024-03" db="EMBL/GenBank/DDBJ databases">
        <authorList>
            <person name="Martinez-Hernandez J."/>
        </authorList>
    </citation>
    <scope>NUCLEOTIDE SEQUENCE [LARGE SCALE GENOMIC DNA]</scope>
</reference>
<comment type="catalytic activity">
    <reaction evidence="7">
        <text>N(6)-dimethylallyladenine + A + H2O = 3-methyl-2-butenal + adenine + AH2</text>
        <dbReference type="Rhea" id="RHEA:13625"/>
        <dbReference type="ChEBI" id="CHEBI:13193"/>
        <dbReference type="ChEBI" id="CHEBI:15377"/>
        <dbReference type="ChEBI" id="CHEBI:15825"/>
        <dbReference type="ChEBI" id="CHEBI:16708"/>
        <dbReference type="ChEBI" id="CHEBI:17499"/>
        <dbReference type="ChEBI" id="CHEBI:17660"/>
        <dbReference type="EC" id="1.5.99.12"/>
    </reaction>
</comment>
<dbReference type="InterPro" id="IPR016170">
    <property type="entry name" value="Cytok_DH_C_sf"/>
</dbReference>
<evidence type="ECO:0000259" key="8">
    <source>
        <dbReference type="PROSITE" id="PS51387"/>
    </source>
</evidence>
<dbReference type="InterPro" id="IPR036318">
    <property type="entry name" value="FAD-bd_PCMH-like_sf"/>
</dbReference>
<gene>
    <name evidence="9" type="ORF">LLUT_LOCUS21355</name>
</gene>
<evidence type="ECO:0000256" key="5">
    <source>
        <dbReference type="ARBA" id="ARBA00022827"/>
    </source>
</evidence>
<evidence type="ECO:0000256" key="4">
    <source>
        <dbReference type="ARBA" id="ARBA00022630"/>
    </source>
</evidence>
<evidence type="ECO:0000313" key="10">
    <source>
        <dbReference type="Proteomes" id="UP001497480"/>
    </source>
</evidence>
<dbReference type="Pfam" id="PF09265">
    <property type="entry name" value="Cytokin-bind"/>
    <property type="match status" value="1"/>
</dbReference>
<keyword evidence="6" id="KW-0560">Oxidoreductase</keyword>
<dbReference type="GO" id="GO:0071949">
    <property type="term" value="F:FAD binding"/>
    <property type="evidence" value="ECO:0007669"/>
    <property type="project" value="InterPro"/>
</dbReference>
<dbReference type="Proteomes" id="UP001497480">
    <property type="component" value="Unassembled WGS sequence"/>
</dbReference>
<keyword evidence="10" id="KW-1185">Reference proteome</keyword>
<dbReference type="SUPFAM" id="SSF55103">
    <property type="entry name" value="FAD-linked oxidases, C-terminal domain"/>
    <property type="match status" value="1"/>
</dbReference>
<dbReference type="Pfam" id="PF01565">
    <property type="entry name" value="FAD_binding_4"/>
    <property type="match status" value="1"/>
</dbReference>
<comment type="similarity">
    <text evidence="2">Belongs to the oxygen-dependent FAD-linked oxidoreductase family.</text>
</comment>
<proteinExistence type="inferred from homology"/>
<keyword evidence="4" id="KW-0285">Flavoprotein</keyword>
<dbReference type="GO" id="GO:0009690">
    <property type="term" value="P:cytokinin metabolic process"/>
    <property type="evidence" value="ECO:0007669"/>
    <property type="project" value="InterPro"/>
</dbReference>
<evidence type="ECO:0000256" key="1">
    <source>
        <dbReference type="ARBA" id="ARBA00001974"/>
    </source>
</evidence>
<protein>
    <recommendedName>
        <fullName evidence="3">cytokinin dehydrogenase</fullName>
        <ecNumber evidence="3">1.5.99.12</ecNumber>
    </recommendedName>
</protein>
<evidence type="ECO:0000256" key="2">
    <source>
        <dbReference type="ARBA" id="ARBA00005466"/>
    </source>
</evidence>
<dbReference type="PANTHER" id="PTHR13878">
    <property type="entry name" value="GULONOLACTONE OXIDASE"/>
    <property type="match status" value="1"/>
</dbReference>
<comment type="caution">
    <text evidence="9">The sequence shown here is derived from an EMBL/GenBank/DDBJ whole genome shotgun (WGS) entry which is preliminary data.</text>
</comment>
<accession>A0AAV1XGG7</accession>
<sequence>MATNNKHAHPWSPLQAPKELAQKLNLDPKTLSLASSDFGHIENKTPLAVFEPSSESDIIELIKYSNSLPNPFTIAPRGQGHSTHGQGLTNDGVVLNMNRLGDFRNGSEIVVCDEYVDVGAEQLWIDVLRATLKHGLTPLSWTDYMYLSVGGTLSNAGINGTTFRFGPQISNVLQLEVITGKGDLLTCSPDNNSELFYAVLGGLGQFGIITRARIALGPAPTRVKWLRLLYTDFSEFTKDQENLISFHEKNETRGADHVAGYLLGNLPPPRDVSFYPEQDVPRINSLISQHGIVYSIELVKFYDNNSQSHIEEELANLIKGLKFIPTFAFEKDVSYEEFQNRLRADIEFLRANGLLDVPHPWLDLFVPKSRISDFKEGVLKDIILKQNIPVASLIFYPMNHNKWDNRMSAVTPDEDVFYALGFFRGSFTNEEMEASEAQNEQILQFCKDNGIQAKVYLASFKTQEEWVEHYGSKWELIKDRKDEFDPKRILSPGQKIFN</sequence>
<dbReference type="InterPro" id="IPR016166">
    <property type="entry name" value="FAD-bd_PCMH"/>
</dbReference>
<dbReference type="EC" id="1.5.99.12" evidence="3"/>
<keyword evidence="5" id="KW-0274">FAD</keyword>
<dbReference type="Gene3D" id="3.30.465.10">
    <property type="match status" value="1"/>
</dbReference>
<dbReference type="InterPro" id="IPR006093">
    <property type="entry name" value="Oxy_OxRdtase_FAD_BS"/>
</dbReference>
<dbReference type="PROSITE" id="PS51387">
    <property type="entry name" value="FAD_PCMH"/>
    <property type="match status" value="1"/>
</dbReference>
<organism evidence="9 10">
    <name type="scientific">Lupinus luteus</name>
    <name type="common">European yellow lupine</name>
    <dbReference type="NCBI Taxonomy" id="3873"/>
    <lineage>
        <taxon>Eukaryota</taxon>
        <taxon>Viridiplantae</taxon>
        <taxon>Streptophyta</taxon>
        <taxon>Embryophyta</taxon>
        <taxon>Tracheophyta</taxon>
        <taxon>Spermatophyta</taxon>
        <taxon>Magnoliopsida</taxon>
        <taxon>eudicotyledons</taxon>
        <taxon>Gunneridae</taxon>
        <taxon>Pentapetalae</taxon>
        <taxon>rosids</taxon>
        <taxon>fabids</taxon>
        <taxon>Fabales</taxon>
        <taxon>Fabaceae</taxon>
        <taxon>Papilionoideae</taxon>
        <taxon>50 kb inversion clade</taxon>
        <taxon>genistoids sensu lato</taxon>
        <taxon>core genistoids</taxon>
        <taxon>Genisteae</taxon>
        <taxon>Lupinus</taxon>
    </lineage>
</organism>
<dbReference type="InterPro" id="IPR016169">
    <property type="entry name" value="FAD-bd_PCMH_sub2"/>
</dbReference>
<dbReference type="Gene3D" id="3.40.462.10">
    <property type="entry name" value="FAD-linked oxidases, C-terminal domain"/>
    <property type="match status" value="1"/>
</dbReference>
<dbReference type="AlphaFoldDB" id="A0AAV1XGG7"/>
<dbReference type="InterPro" id="IPR050432">
    <property type="entry name" value="FAD-linked_Oxidoreductases_BP"/>
</dbReference>
<dbReference type="EMBL" id="CAXHTB010000014">
    <property type="protein sequence ID" value="CAL0320295.1"/>
    <property type="molecule type" value="Genomic_DNA"/>
</dbReference>
<evidence type="ECO:0000256" key="7">
    <source>
        <dbReference type="ARBA" id="ARBA00048224"/>
    </source>
</evidence>